<gene>
    <name evidence="2" type="ORF">DAPPUDRAFT_232220</name>
</gene>
<proteinExistence type="predicted"/>
<dbReference type="AlphaFoldDB" id="E9FS51"/>
<feature type="signal peptide" evidence="1">
    <location>
        <begin position="1"/>
        <end position="18"/>
    </location>
</feature>
<feature type="chain" id="PRO_5003236725" evidence="1">
    <location>
        <begin position="19"/>
        <end position="59"/>
    </location>
</feature>
<keyword evidence="1" id="KW-0732">Signal</keyword>
<protein>
    <submittedName>
        <fullName evidence="2">Uncharacterized protein</fullName>
    </submittedName>
</protein>
<evidence type="ECO:0000256" key="1">
    <source>
        <dbReference type="SAM" id="SignalP"/>
    </source>
</evidence>
<dbReference type="EMBL" id="GL732523">
    <property type="protein sequence ID" value="EFX89971.1"/>
    <property type="molecule type" value="Genomic_DNA"/>
</dbReference>
<dbReference type="InParanoid" id="E9FS51"/>
<evidence type="ECO:0000313" key="3">
    <source>
        <dbReference type="Proteomes" id="UP000000305"/>
    </source>
</evidence>
<reference evidence="2 3" key="1">
    <citation type="journal article" date="2011" name="Science">
        <title>The ecoresponsive genome of Daphnia pulex.</title>
        <authorList>
            <person name="Colbourne J.K."/>
            <person name="Pfrender M.E."/>
            <person name="Gilbert D."/>
            <person name="Thomas W.K."/>
            <person name="Tucker A."/>
            <person name="Oakley T.H."/>
            <person name="Tokishita S."/>
            <person name="Aerts A."/>
            <person name="Arnold G.J."/>
            <person name="Basu M.K."/>
            <person name="Bauer D.J."/>
            <person name="Caceres C.E."/>
            <person name="Carmel L."/>
            <person name="Casola C."/>
            <person name="Choi J.H."/>
            <person name="Detter J.C."/>
            <person name="Dong Q."/>
            <person name="Dusheyko S."/>
            <person name="Eads B.D."/>
            <person name="Frohlich T."/>
            <person name="Geiler-Samerotte K.A."/>
            <person name="Gerlach D."/>
            <person name="Hatcher P."/>
            <person name="Jogdeo S."/>
            <person name="Krijgsveld J."/>
            <person name="Kriventseva E.V."/>
            <person name="Kultz D."/>
            <person name="Laforsch C."/>
            <person name="Lindquist E."/>
            <person name="Lopez J."/>
            <person name="Manak J.R."/>
            <person name="Muller J."/>
            <person name="Pangilinan J."/>
            <person name="Patwardhan R.P."/>
            <person name="Pitluck S."/>
            <person name="Pritham E.J."/>
            <person name="Rechtsteiner A."/>
            <person name="Rho M."/>
            <person name="Rogozin I.B."/>
            <person name="Sakarya O."/>
            <person name="Salamov A."/>
            <person name="Schaack S."/>
            <person name="Shapiro H."/>
            <person name="Shiga Y."/>
            <person name="Skalitzky C."/>
            <person name="Smith Z."/>
            <person name="Souvorov A."/>
            <person name="Sung W."/>
            <person name="Tang Z."/>
            <person name="Tsuchiya D."/>
            <person name="Tu H."/>
            <person name="Vos H."/>
            <person name="Wang M."/>
            <person name="Wolf Y.I."/>
            <person name="Yamagata H."/>
            <person name="Yamada T."/>
            <person name="Ye Y."/>
            <person name="Shaw J.R."/>
            <person name="Andrews J."/>
            <person name="Crease T.J."/>
            <person name="Tang H."/>
            <person name="Lucas S.M."/>
            <person name="Robertson H.M."/>
            <person name="Bork P."/>
            <person name="Koonin E.V."/>
            <person name="Zdobnov E.M."/>
            <person name="Grigoriev I.V."/>
            <person name="Lynch M."/>
            <person name="Boore J.L."/>
        </authorList>
    </citation>
    <scope>NUCLEOTIDE SEQUENCE [LARGE SCALE GENOMIC DNA]</scope>
</reference>
<accession>E9FS51</accession>
<dbReference type="KEGG" id="dpx:DAPPUDRAFT_232220"/>
<name>E9FS51_DAPPU</name>
<keyword evidence="3" id="KW-1185">Reference proteome</keyword>
<evidence type="ECO:0000313" key="2">
    <source>
        <dbReference type="EMBL" id="EFX89971.1"/>
    </source>
</evidence>
<dbReference type="HOGENOM" id="CLU_196244_0_0_1"/>
<dbReference type="Proteomes" id="UP000000305">
    <property type="component" value="Unassembled WGS sequence"/>
</dbReference>
<organism evidence="2 3">
    <name type="scientific">Daphnia pulex</name>
    <name type="common">Water flea</name>
    <dbReference type="NCBI Taxonomy" id="6669"/>
    <lineage>
        <taxon>Eukaryota</taxon>
        <taxon>Metazoa</taxon>
        <taxon>Ecdysozoa</taxon>
        <taxon>Arthropoda</taxon>
        <taxon>Crustacea</taxon>
        <taxon>Branchiopoda</taxon>
        <taxon>Diplostraca</taxon>
        <taxon>Cladocera</taxon>
        <taxon>Anomopoda</taxon>
        <taxon>Daphniidae</taxon>
        <taxon>Daphnia</taxon>
    </lineage>
</organism>
<sequence length="59" mass="6825">MLLLVYYVLIDLSNPMSSFPSNWPINPKMKLEASRFGNHAVHQTQIPEAEFTLNMYNVL</sequence>